<dbReference type="AlphaFoldDB" id="A0A2P2IJI3"/>
<reference evidence="1" key="1">
    <citation type="submission" date="2018-02" db="EMBL/GenBank/DDBJ databases">
        <title>Rhizophora mucronata_Transcriptome.</title>
        <authorList>
            <person name="Meera S.P."/>
            <person name="Sreeshan A."/>
            <person name="Augustine A."/>
        </authorList>
    </citation>
    <scope>NUCLEOTIDE SEQUENCE</scope>
    <source>
        <tissue evidence="1">Leaf</tissue>
    </source>
</reference>
<sequence length="29" mass="3406">MELQIAFPSDLKSDVDGVLRDYFLFILFI</sequence>
<name>A0A2P2IJI3_RHIMU</name>
<proteinExistence type="predicted"/>
<organism evidence="1">
    <name type="scientific">Rhizophora mucronata</name>
    <name type="common">Asiatic mangrove</name>
    <dbReference type="NCBI Taxonomy" id="61149"/>
    <lineage>
        <taxon>Eukaryota</taxon>
        <taxon>Viridiplantae</taxon>
        <taxon>Streptophyta</taxon>
        <taxon>Embryophyta</taxon>
        <taxon>Tracheophyta</taxon>
        <taxon>Spermatophyta</taxon>
        <taxon>Magnoliopsida</taxon>
        <taxon>eudicotyledons</taxon>
        <taxon>Gunneridae</taxon>
        <taxon>Pentapetalae</taxon>
        <taxon>rosids</taxon>
        <taxon>fabids</taxon>
        <taxon>Malpighiales</taxon>
        <taxon>Rhizophoraceae</taxon>
        <taxon>Rhizophora</taxon>
    </lineage>
</organism>
<dbReference type="EMBL" id="GGEC01000868">
    <property type="protein sequence ID" value="MBW81351.1"/>
    <property type="molecule type" value="Transcribed_RNA"/>
</dbReference>
<evidence type="ECO:0000313" key="1">
    <source>
        <dbReference type="EMBL" id="MBW81351.1"/>
    </source>
</evidence>
<accession>A0A2P2IJI3</accession>
<dbReference type="EMBL" id="GGEC01000869">
    <property type="protein sequence ID" value="MBW81352.1"/>
    <property type="molecule type" value="Transcribed_RNA"/>
</dbReference>
<protein>
    <submittedName>
        <fullName evidence="1">Uncharacterized protein</fullName>
    </submittedName>
</protein>